<keyword evidence="3 4" id="KW-0663">Pyridoxal phosphate</keyword>
<protein>
    <submittedName>
        <fullName evidence="6">Cys/Met metabolism PLP-dependent enzyme</fullName>
    </submittedName>
</protein>
<keyword evidence="7" id="KW-1185">Reference proteome</keyword>
<name>C9KQM3_9FIRM</name>
<dbReference type="SUPFAM" id="SSF53383">
    <property type="entry name" value="PLP-dependent transferases"/>
    <property type="match status" value="1"/>
</dbReference>
<dbReference type="FunFam" id="3.90.1150.10:FF:000033">
    <property type="entry name" value="Cystathionine gamma-synthase"/>
    <property type="match status" value="1"/>
</dbReference>
<dbReference type="InterPro" id="IPR000277">
    <property type="entry name" value="Cys/Met-Metab_PyrdxlP-dep_enz"/>
</dbReference>
<evidence type="ECO:0000256" key="5">
    <source>
        <dbReference type="RuleBase" id="RU362118"/>
    </source>
</evidence>
<dbReference type="InterPro" id="IPR015421">
    <property type="entry name" value="PyrdxlP-dep_Trfase_major"/>
</dbReference>
<dbReference type="GO" id="GO:0030170">
    <property type="term" value="F:pyridoxal phosphate binding"/>
    <property type="evidence" value="ECO:0007669"/>
    <property type="project" value="InterPro"/>
</dbReference>
<dbReference type="FunFam" id="3.40.640.10:FF:000009">
    <property type="entry name" value="Cystathionine gamma-synthase homolog"/>
    <property type="match status" value="1"/>
</dbReference>
<evidence type="ECO:0000313" key="7">
    <source>
        <dbReference type="Proteomes" id="UP000003671"/>
    </source>
</evidence>
<dbReference type="Proteomes" id="UP000003671">
    <property type="component" value="Unassembled WGS sequence"/>
</dbReference>
<dbReference type="Gene3D" id="3.90.1150.10">
    <property type="entry name" value="Aspartate Aminotransferase, domain 1"/>
    <property type="match status" value="1"/>
</dbReference>
<dbReference type="PANTHER" id="PTHR11808">
    <property type="entry name" value="TRANS-SULFURATION ENZYME FAMILY MEMBER"/>
    <property type="match status" value="1"/>
</dbReference>
<comment type="caution">
    <text evidence="6">The sequence shown here is derived from an EMBL/GenBank/DDBJ whole genome shotgun (WGS) entry which is preliminary data.</text>
</comment>
<dbReference type="InterPro" id="IPR015422">
    <property type="entry name" value="PyrdxlP-dep_Trfase_small"/>
</dbReference>
<feature type="modified residue" description="N6-(pyridoxal phosphate)lysine" evidence="4">
    <location>
        <position position="209"/>
    </location>
</feature>
<dbReference type="InterPro" id="IPR015424">
    <property type="entry name" value="PyrdxlP-dep_Trfase"/>
</dbReference>
<dbReference type="Pfam" id="PF01053">
    <property type="entry name" value="Cys_Met_Meta_PP"/>
    <property type="match status" value="1"/>
</dbReference>
<comment type="similarity">
    <text evidence="2 5">Belongs to the trans-sulfuration enzymes family.</text>
</comment>
<dbReference type="CDD" id="cd00614">
    <property type="entry name" value="CGS_like"/>
    <property type="match status" value="1"/>
</dbReference>
<dbReference type="PROSITE" id="PS00868">
    <property type="entry name" value="CYS_MET_METAB_PP"/>
    <property type="match status" value="1"/>
</dbReference>
<dbReference type="AlphaFoldDB" id="C9KQM3"/>
<evidence type="ECO:0000256" key="1">
    <source>
        <dbReference type="ARBA" id="ARBA00001933"/>
    </source>
</evidence>
<evidence type="ECO:0000256" key="3">
    <source>
        <dbReference type="ARBA" id="ARBA00022898"/>
    </source>
</evidence>
<dbReference type="InterPro" id="IPR054542">
    <property type="entry name" value="Cys_met_metab_PP"/>
</dbReference>
<evidence type="ECO:0000256" key="2">
    <source>
        <dbReference type="ARBA" id="ARBA00009077"/>
    </source>
</evidence>
<gene>
    <name evidence="6" type="ORF">MITSMUL_05542</name>
</gene>
<dbReference type="STRING" id="500635.MITSMUL_05542"/>
<dbReference type="PANTHER" id="PTHR11808:SF90">
    <property type="entry name" value="CYSTATHIONINE GAMMA-SYNTHASE"/>
    <property type="match status" value="1"/>
</dbReference>
<dbReference type="PATRIC" id="fig|500635.8.peg.2141"/>
<sequence length="394" mass="43212">MSLGVLLILPIRRDSMNDYTLEVHGCHQYDATGAISEPIYLSATYRHPGYKQSTGFDYGRVANPTRKELEDVLAKLERGQRAWAVSSGMAAINMVLHLLNPGDHILLSEDLYGGTVRLVNDIYKKYGLTFDYVNTADLEATAAKIRPETKMIFIETPSNPMMLVSDIRAIAELAHKNGALLTVDNTFLSPHVQKPLTLGADIVVHSATKYLCGHNDIIAGVIAIADAASDYGQDLELYIKSEGPNLTPIDSWLLLRSIKTLGIRVERQAQSAMKVAEWLRTQPTVTDVYYVGLPDHPGHALHESQATGFGSMISFKTESPEHAVRVLGRLKLIAFAESLGGVESLLTYPIAQTHAEMPKELLARTGLDDRLLRLSIGIEAVDDIIADLDQALNG</sequence>
<reference evidence="6" key="1">
    <citation type="submission" date="2009-09" db="EMBL/GenBank/DDBJ databases">
        <authorList>
            <person name="Weinstock G."/>
            <person name="Sodergren E."/>
            <person name="Clifton S."/>
            <person name="Fulton L."/>
            <person name="Fulton B."/>
            <person name="Courtney L."/>
            <person name="Fronick C."/>
            <person name="Harrison M."/>
            <person name="Strong C."/>
            <person name="Farmer C."/>
            <person name="Delahaunty K."/>
            <person name="Markovic C."/>
            <person name="Hall O."/>
            <person name="Minx P."/>
            <person name="Tomlinson C."/>
            <person name="Mitreva M."/>
            <person name="Nelson J."/>
            <person name="Hou S."/>
            <person name="Wollam A."/>
            <person name="Pepin K.H."/>
            <person name="Johnson M."/>
            <person name="Bhonagiri V."/>
            <person name="Nash W.E."/>
            <person name="Warren W."/>
            <person name="Chinwalla A."/>
            <person name="Mardis E.R."/>
            <person name="Wilson R.K."/>
        </authorList>
    </citation>
    <scope>NUCLEOTIDE SEQUENCE [LARGE SCALE GENOMIC DNA]</scope>
    <source>
        <strain evidence="6">DSM 20544</strain>
    </source>
</reference>
<dbReference type="GO" id="GO:0009086">
    <property type="term" value="P:methionine biosynthetic process"/>
    <property type="evidence" value="ECO:0007669"/>
    <property type="project" value="UniProtKB-ARBA"/>
</dbReference>
<accession>C9KQM3</accession>
<evidence type="ECO:0000313" key="6">
    <source>
        <dbReference type="EMBL" id="EEX67799.1"/>
    </source>
</evidence>
<dbReference type="PIRSF" id="PIRSF001434">
    <property type="entry name" value="CGS"/>
    <property type="match status" value="1"/>
</dbReference>
<comment type="cofactor">
    <cofactor evidence="1 5">
        <name>pyridoxal 5'-phosphate</name>
        <dbReference type="ChEBI" id="CHEBI:597326"/>
    </cofactor>
</comment>
<dbReference type="GO" id="GO:0016846">
    <property type="term" value="F:carbon-sulfur lyase activity"/>
    <property type="evidence" value="ECO:0007669"/>
    <property type="project" value="TreeGrafter"/>
</dbReference>
<dbReference type="GO" id="GO:0005737">
    <property type="term" value="C:cytoplasm"/>
    <property type="evidence" value="ECO:0007669"/>
    <property type="project" value="TreeGrafter"/>
</dbReference>
<dbReference type="EMBL" id="ABWK02000025">
    <property type="protein sequence ID" value="EEX67799.1"/>
    <property type="molecule type" value="Genomic_DNA"/>
</dbReference>
<evidence type="ECO:0000256" key="4">
    <source>
        <dbReference type="PIRSR" id="PIRSR001434-2"/>
    </source>
</evidence>
<organism evidence="6 7">
    <name type="scientific">Mitsuokella multacida DSM 20544</name>
    <dbReference type="NCBI Taxonomy" id="500635"/>
    <lineage>
        <taxon>Bacteria</taxon>
        <taxon>Bacillati</taxon>
        <taxon>Bacillota</taxon>
        <taxon>Negativicutes</taxon>
        <taxon>Selenomonadales</taxon>
        <taxon>Selenomonadaceae</taxon>
        <taxon>Mitsuokella</taxon>
    </lineage>
</organism>
<proteinExistence type="inferred from homology"/>
<dbReference type="eggNOG" id="COG0626">
    <property type="taxonomic scope" value="Bacteria"/>
</dbReference>
<dbReference type="GO" id="GO:0019346">
    <property type="term" value="P:transsulfuration"/>
    <property type="evidence" value="ECO:0007669"/>
    <property type="project" value="InterPro"/>
</dbReference>
<dbReference type="Gene3D" id="3.40.640.10">
    <property type="entry name" value="Type I PLP-dependent aspartate aminotransferase-like (Major domain)"/>
    <property type="match status" value="1"/>
</dbReference>
<dbReference type="HOGENOM" id="CLU_018986_2_0_9"/>